<sequence length="55" mass="6030">MAVATFKGMPINALCSDFFTAGWLKQAYVMAMNPVPKPEAWNITDTIRDVVAVVV</sequence>
<keyword evidence="2" id="KW-1185">Reference proteome</keyword>
<protein>
    <submittedName>
        <fullName evidence="1">Uncharacterized protein</fullName>
    </submittedName>
</protein>
<dbReference type="AlphaFoldDB" id="A0AAE0DV19"/>
<dbReference type="Proteomes" id="UP001281410">
    <property type="component" value="Unassembled WGS sequence"/>
</dbReference>
<evidence type="ECO:0000313" key="1">
    <source>
        <dbReference type="EMBL" id="KAK3189354.1"/>
    </source>
</evidence>
<dbReference type="EMBL" id="JANJYJ010000009">
    <property type="protein sequence ID" value="KAK3189354.1"/>
    <property type="molecule type" value="Genomic_DNA"/>
</dbReference>
<evidence type="ECO:0000313" key="2">
    <source>
        <dbReference type="Proteomes" id="UP001281410"/>
    </source>
</evidence>
<reference evidence="1" key="1">
    <citation type="journal article" date="2023" name="Plant J.">
        <title>Genome sequences and population genomics provide insights into the demographic history, inbreeding, and mutation load of two 'living fossil' tree species of Dipteronia.</title>
        <authorList>
            <person name="Feng Y."/>
            <person name="Comes H.P."/>
            <person name="Chen J."/>
            <person name="Zhu S."/>
            <person name="Lu R."/>
            <person name="Zhang X."/>
            <person name="Li P."/>
            <person name="Qiu J."/>
            <person name="Olsen K.M."/>
            <person name="Qiu Y."/>
        </authorList>
    </citation>
    <scope>NUCLEOTIDE SEQUENCE</scope>
    <source>
        <strain evidence="1">NBL</strain>
    </source>
</reference>
<accession>A0AAE0DV19</accession>
<organism evidence="1 2">
    <name type="scientific">Dipteronia sinensis</name>
    <dbReference type="NCBI Taxonomy" id="43782"/>
    <lineage>
        <taxon>Eukaryota</taxon>
        <taxon>Viridiplantae</taxon>
        <taxon>Streptophyta</taxon>
        <taxon>Embryophyta</taxon>
        <taxon>Tracheophyta</taxon>
        <taxon>Spermatophyta</taxon>
        <taxon>Magnoliopsida</taxon>
        <taxon>eudicotyledons</taxon>
        <taxon>Gunneridae</taxon>
        <taxon>Pentapetalae</taxon>
        <taxon>rosids</taxon>
        <taxon>malvids</taxon>
        <taxon>Sapindales</taxon>
        <taxon>Sapindaceae</taxon>
        <taxon>Hippocastanoideae</taxon>
        <taxon>Acereae</taxon>
        <taxon>Dipteronia</taxon>
    </lineage>
</organism>
<name>A0AAE0DV19_9ROSI</name>
<gene>
    <name evidence="1" type="ORF">Dsin_028915</name>
</gene>
<proteinExistence type="predicted"/>
<comment type="caution">
    <text evidence="1">The sequence shown here is derived from an EMBL/GenBank/DDBJ whole genome shotgun (WGS) entry which is preliminary data.</text>
</comment>